<name>A0A1F5ZK55_9BACT</name>
<feature type="transmembrane region" description="Helical" evidence="1">
    <location>
        <begin position="289"/>
        <end position="309"/>
    </location>
</feature>
<evidence type="ECO:0000256" key="1">
    <source>
        <dbReference type="SAM" id="Phobius"/>
    </source>
</evidence>
<evidence type="ECO:0000313" key="3">
    <source>
        <dbReference type="Proteomes" id="UP000177416"/>
    </source>
</evidence>
<keyword evidence="1" id="KW-0812">Transmembrane</keyword>
<feature type="transmembrane region" description="Helical" evidence="1">
    <location>
        <begin position="159"/>
        <end position="183"/>
    </location>
</feature>
<feature type="transmembrane region" description="Helical" evidence="1">
    <location>
        <begin position="129"/>
        <end position="147"/>
    </location>
</feature>
<gene>
    <name evidence="2" type="ORF">A2875_04385</name>
</gene>
<evidence type="ECO:0000313" key="2">
    <source>
        <dbReference type="EMBL" id="OGG12482.1"/>
    </source>
</evidence>
<feature type="transmembrane region" description="Helical" evidence="1">
    <location>
        <begin position="91"/>
        <end position="117"/>
    </location>
</feature>
<keyword evidence="1" id="KW-1133">Transmembrane helix</keyword>
<evidence type="ECO:0008006" key="4">
    <source>
        <dbReference type="Google" id="ProtNLM"/>
    </source>
</evidence>
<reference evidence="2 3" key="1">
    <citation type="journal article" date="2016" name="Nat. Commun.">
        <title>Thousands of microbial genomes shed light on interconnected biogeochemical processes in an aquifer system.</title>
        <authorList>
            <person name="Anantharaman K."/>
            <person name="Brown C.T."/>
            <person name="Hug L.A."/>
            <person name="Sharon I."/>
            <person name="Castelle C.J."/>
            <person name="Probst A.J."/>
            <person name="Thomas B.C."/>
            <person name="Singh A."/>
            <person name="Wilkins M.J."/>
            <person name="Karaoz U."/>
            <person name="Brodie E.L."/>
            <person name="Williams K.H."/>
            <person name="Hubbard S.S."/>
            <person name="Banfield J.F."/>
        </authorList>
    </citation>
    <scope>NUCLEOTIDE SEQUENCE [LARGE SCALE GENOMIC DNA]</scope>
</reference>
<dbReference type="EMBL" id="MFJJ01000059">
    <property type="protein sequence ID" value="OGG12482.1"/>
    <property type="molecule type" value="Genomic_DNA"/>
</dbReference>
<feature type="transmembrane region" description="Helical" evidence="1">
    <location>
        <begin position="244"/>
        <end position="261"/>
    </location>
</feature>
<protein>
    <recommendedName>
        <fullName evidence="4">Glycosyltransferase RgtA/B/C/D-like domain-containing protein</fullName>
    </recommendedName>
</protein>
<sequence length="473" mass="55484">MSARIKVLLILLLVPFWIYLRGVYRDRLGAFGCFDDCFNIVAGYFLGQGKHVYSEFFFNHQPIPAYISYLIQQVYQPQSIYELIYRHRMSLIGFFALADVFLVLRFGMAGFTFALLYETTKGFLFGERFLAESMIVYPLVYLFGLVWQKKTYRFEPITVAVATWFVVFSREPYVPLALLFLWCHRSRLTVTLFVLLSMGTIFFHNVSAYWWNVVTVNAKAVGEGLSPSIFTYPITVFFGGQWNFFRWIEVVLTGFLLLSLLRSGYKRVFFVFLVLGLANIRPVDPGTIYYVAFHHLIYYALLIASVLFFEKRWHVFIAPLILFAVLSPQSYLYEHVDRAGQFGIGYGHYIMQGEIIKRLAQPSNTLFLEEWDDLIYWQAKLPSAYRYSWYTSSMRNYSLYRDAREEMFRNYPPDFYYGQCGKNGEVSLRNDDYIRLTQGKTPTCIFVKKEVVAKIPDDRWKSVLDFSIDKPKQ</sequence>
<dbReference type="Proteomes" id="UP000177416">
    <property type="component" value="Unassembled WGS sequence"/>
</dbReference>
<feature type="transmembrane region" description="Helical" evidence="1">
    <location>
        <begin position="190"/>
        <end position="211"/>
    </location>
</feature>
<feature type="transmembrane region" description="Helical" evidence="1">
    <location>
        <begin position="268"/>
        <end position="283"/>
    </location>
</feature>
<organism evidence="2 3">
    <name type="scientific">Candidatus Gottesmanbacteria bacterium RIFCSPHIGHO2_01_FULL_46_14</name>
    <dbReference type="NCBI Taxonomy" id="1798380"/>
    <lineage>
        <taxon>Bacteria</taxon>
        <taxon>Candidatus Gottesmaniibacteriota</taxon>
    </lineage>
</organism>
<proteinExistence type="predicted"/>
<comment type="caution">
    <text evidence="2">The sequence shown here is derived from an EMBL/GenBank/DDBJ whole genome shotgun (WGS) entry which is preliminary data.</text>
</comment>
<dbReference type="AlphaFoldDB" id="A0A1F5ZK55"/>
<keyword evidence="1" id="KW-0472">Membrane</keyword>
<accession>A0A1F5ZK55</accession>
<feature type="transmembrane region" description="Helical" evidence="1">
    <location>
        <begin position="316"/>
        <end position="333"/>
    </location>
</feature>